<name>A0ABR3XUN7_9PEZI</name>
<dbReference type="EMBL" id="JAWRVE010000009">
    <property type="protein sequence ID" value="KAL1879715.1"/>
    <property type="molecule type" value="Genomic_DNA"/>
</dbReference>
<keyword evidence="5" id="KW-0472">Membrane</keyword>
<evidence type="ECO:0000256" key="3">
    <source>
        <dbReference type="ARBA" id="ARBA00022729"/>
    </source>
</evidence>
<dbReference type="Proteomes" id="UP001583177">
    <property type="component" value="Unassembled WGS sequence"/>
</dbReference>
<keyword evidence="10" id="KW-1185">Reference proteome</keyword>
<feature type="compositionally biased region" description="Pro residues" evidence="7">
    <location>
        <begin position="657"/>
        <end position="687"/>
    </location>
</feature>
<feature type="compositionally biased region" description="Low complexity" evidence="7">
    <location>
        <begin position="284"/>
        <end position="318"/>
    </location>
</feature>
<sequence length="761" mass="76261">MNYSLAVSYAGQALINGFNFVSIPDPTEGFVAYQNLASALAYGYVSVNPTTNAVKLSVDSTNSYDPDGSMGGRPSVRIESIQPVNQGLVIGDFAHMPGSVCGTWPACNPTERGPWRPFQANQADSEGNLQEDIGLVEGCNYVPPLSDTSSYGDDFNAVGGGVYAMDWTSASIRIWHFPRNRIPQNIVDKKPDPSTWGAPQALFGDSSDPNSCDVGASFTNMSIVLDIDFCGTYAGGAQWGSSTCYYPYASSCEIWVGNSPSQFVNSYWEVNYIDVYSLGAVPPSSSTSSSLPTTGPLAPSSAPSSAVSSVASPMESASTQASGSVAPSIVTPPFPRSSANNSASGSVGTPLPPSSESAGVPETSGPASGNSPVPGPSSPAGSAAPSASASAPGPGNPSVQSSPSVPAGSSGPGGVSTTTPVSTSPSPIDSLVPSRDPATIGSFALLGCFASTSRFSTFTLSGDNGLMTPEVCVGLCPSRTYAGVRGSTCYCADALDAGTAALPDRSRCNIPCPGNPNQFCGGNNLLAARDAPNTFLLTMYINLVGRPALPPPPAPGMGGGATNGTQTIISTITYTTVCSTNPALLVTQEYCTTFKVPKCAKCAAGKVTKPTVPMTAITQSCNKCGANGESTVTLTVPAGVAPGPPKGGNIGQQPAQIPAPPGAPPVAPPAAPPAASPVGPPVGPPGVPAGGPVPGGAGPNGNANPAPQPGAKAGNATVPAPTQQVGATATMGLKPVQAGAERTGKMSAGVLFTVVLVGLLF</sequence>
<dbReference type="InterPro" id="IPR051836">
    <property type="entry name" value="Kremen_rcpt"/>
</dbReference>
<evidence type="ECO:0000256" key="4">
    <source>
        <dbReference type="ARBA" id="ARBA00022989"/>
    </source>
</evidence>
<evidence type="ECO:0000256" key="1">
    <source>
        <dbReference type="ARBA" id="ARBA00004167"/>
    </source>
</evidence>
<dbReference type="SUPFAM" id="SSF49899">
    <property type="entry name" value="Concanavalin A-like lectins/glucanases"/>
    <property type="match status" value="1"/>
</dbReference>
<feature type="compositionally biased region" description="Low complexity" evidence="7">
    <location>
        <begin position="337"/>
        <end position="348"/>
    </location>
</feature>
<feature type="compositionally biased region" description="Low complexity" evidence="7">
    <location>
        <begin position="364"/>
        <end position="427"/>
    </location>
</feature>
<feature type="compositionally biased region" description="Low complexity" evidence="7">
    <location>
        <begin position="700"/>
        <end position="716"/>
    </location>
</feature>
<comment type="subcellular location">
    <subcellularLocation>
        <location evidence="1">Membrane</location>
        <topology evidence="1">Single-pass membrane protein</topology>
    </subcellularLocation>
</comment>
<keyword evidence="6" id="KW-0325">Glycoprotein</keyword>
<reference evidence="9 10" key="1">
    <citation type="journal article" date="2024" name="IMA Fungus">
        <title>IMA Genome - F19 : A genome assembly and annotation guide to empower mycologists, including annotated draft genome sequences of Ceratocystis pirilliformis, Diaporthe australafricana, Fusarium ophioides, Paecilomyces lecythidis, and Sporothrix stenoceras.</title>
        <authorList>
            <person name="Aylward J."/>
            <person name="Wilson A.M."/>
            <person name="Visagie C.M."/>
            <person name="Spraker J."/>
            <person name="Barnes I."/>
            <person name="Buitendag C."/>
            <person name="Ceriani C."/>
            <person name="Del Mar Angel L."/>
            <person name="du Plessis D."/>
            <person name="Fuchs T."/>
            <person name="Gasser K."/>
            <person name="Kramer D."/>
            <person name="Li W."/>
            <person name="Munsamy K."/>
            <person name="Piso A."/>
            <person name="Price J.L."/>
            <person name="Sonnekus B."/>
            <person name="Thomas C."/>
            <person name="van der Nest A."/>
            <person name="van Dijk A."/>
            <person name="van Heerden A."/>
            <person name="van Vuuren N."/>
            <person name="Yilmaz N."/>
            <person name="Duong T.A."/>
            <person name="van der Merwe N.A."/>
            <person name="Wingfield M.J."/>
            <person name="Wingfield B.D."/>
        </authorList>
    </citation>
    <scope>NUCLEOTIDE SEQUENCE [LARGE SCALE GENOMIC DNA]</scope>
    <source>
        <strain evidence="9 10">CMW 18300</strain>
    </source>
</reference>
<feature type="domain" description="WSC" evidence="8">
    <location>
        <begin position="442"/>
        <end position="532"/>
    </location>
</feature>
<dbReference type="InterPro" id="IPR013320">
    <property type="entry name" value="ConA-like_dom_sf"/>
</dbReference>
<evidence type="ECO:0000313" key="10">
    <source>
        <dbReference type="Proteomes" id="UP001583177"/>
    </source>
</evidence>
<keyword evidence="2" id="KW-0812">Transmembrane</keyword>
<evidence type="ECO:0000313" key="9">
    <source>
        <dbReference type="EMBL" id="KAL1879715.1"/>
    </source>
</evidence>
<accession>A0ABR3XUN7</accession>
<dbReference type="PANTHER" id="PTHR24269:SF16">
    <property type="entry name" value="PROTEIN SLG1"/>
    <property type="match status" value="1"/>
</dbReference>
<keyword evidence="3" id="KW-0732">Signal</keyword>
<dbReference type="PANTHER" id="PTHR24269">
    <property type="entry name" value="KREMEN PROTEIN"/>
    <property type="match status" value="1"/>
</dbReference>
<organism evidence="9 10">
    <name type="scientific">Diaporthe australafricana</name>
    <dbReference type="NCBI Taxonomy" id="127596"/>
    <lineage>
        <taxon>Eukaryota</taxon>
        <taxon>Fungi</taxon>
        <taxon>Dikarya</taxon>
        <taxon>Ascomycota</taxon>
        <taxon>Pezizomycotina</taxon>
        <taxon>Sordariomycetes</taxon>
        <taxon>Sordariomycetidae</taxon>
        <taxon>Diaporthales</taxon>
        <taxon>Diaporthaceae</taxon>
        <taxon>Diaporthe</taxon>
    </lineage>
</organism>
<proteinExistence type="predicted"/>
<dbReference type="InterPro" id="IPR002889">
    <property type="entry name" value="WSC_carb-bd"/>
</dbReference>
<keyword evidence="4" id="KW-1133">Transmembrane helix</keyword>
<feature type="compositionally biased region" description="Gly residues" evidence="7">
    <location>
        <begin position="688"/>
        <end position="699"/>
    </location>
</feature>
<evidence type="ECO:0000256" key="6">
    <source>
        <dbReference type="ARBA" id="ARBA00023180"/>
    </source>
</evidence>
<protein>
    <recommendedName>
        <fullName evidence="8">WSC domain-containing protein</fullName>
    </recommendedName>
</protein>
<comment type="caution">
    <text evidence="9">The sequence shown here is derived from an EMBL/GenBank/DDBJ whole genome shotgun (WGS) entry which is preliminary data.</text>
</comment>
<evidence type="ECO:0000256" key="5">
    <source>
        <dbReference type="ARBA" id="ARBA00023136"/>
    </source>
</evidence>
<feature type="region of interest" description="Disordered" evidence="7">
    <location>
        <begin position="284"/>
        <end position="433"/>
    </location>
</feature>
<feature type="region of interest" description="Disordered" evidence="7">
    <location>
        <begin position="637"/>
        <end position="719"/>
    </location>
</feature>
<dbReference type="Gene3D" id="2.60.120.200">
    <property type="match status" value="2"/>
</dbReference>
<dbReference type="SMART" id="SM00321">
    <property type="entry name" value="WSC"/>
    <property type="match status" value="1"/>
</dbReference>
<evidence type="ECO:0000259" key="8">
    <source>
        <dbReference type="PROSITE" id="PS51212"/>
    </source>
</evidence>
<dbReference type="Pfam" id="PF26113">
    <property type="entry name" value="GH16_XgeA"/>
    <property type="match status" value="2"/>
</dbReference>
<dbReference type="PROSITE" id="PS51212">
    <property type="entry name" value="WSC"/>
    <property type="match status" value="1"/>
</dbReference>
<evidence type="ECO:0000256" key="7">
    <source>
        <dbReference type="SAM" id="MobiDB-lite"/>
    </source>
</evidence>
<evidence type="ECO:0000256" key="2">
    <source>
        <dbReference type="ARBA" id="ARBA00022692"/>
    </source>
</evidence>
<dbReference type="Pfam" id="PF01822">
    <property type="entry name" value="WSC"/>
    <property type="match status" value="1"/>
</dbReference>
<gene>
    <name evidence="9" type="ORF">Daus18300_001552</name>
</gene>